<feature type="compositionally biased region" description="Polar residues" evidence="1">
    <location>
        <begin position="11"/>
        <end position="25"/>
    </location>
</feature>
<feature type="region of interest" description="Disordered" evidence="1">
    <location>
        <begin position="1"/>
        <end position="41"/>
    </location>
</feature>
<reference evidence="2" key="1">
    <citation type="submission" date="2021-07" db="EMBL/GenBank/DDBJ databases">
        <authorList>
            <person name="Durling M."/>
        </authorList>
    </citation>
    <scope>NUCLEOTIDE SEQUENCE</scope>
</reference>
<accession>A0A9N9LQT0</accession>
<name>A0A9N9LQT0_9HELO</name>
<feature type="compositionally biased region" description="Low complexity" evidence="1">
    <location>
        <begin position="26"/>
        <end position="36"/>
    </location>
</feature>
<organism evidence="2 3">
    <name type="scientific">Hymenoscyphus albidus</name>
    <dbReference type="NCBI Taxonomy" id="595503"/>
    <lineage>
        <taxon>Eukaryota</taxon>
        <taxon>Fungi</taxon>
        <taxon>Dikarya</taxon>
        <taxon>Ascomycota</taxon>
        <taxon>Pezizomycotina</taxon>
        <taxon>Leotiomycetes</taxon>
        <taxon>Helotiales</taxon>
        <taxon>Helotiaceae</taxon>
        <taxon>Hymenoscyphus</taxon>
    </lineage>
</organism>
<protein>
    <submittedName>
        <fullName evidence="2">Uncharacterized protein</fullName>
    </submittedName>
</protein>
<dbReference type="Proteomes" id="UP000701801">
    <property type="component" value="Unassembled WGS sequence"/>
</dbReference>
<evidence type="ECO:0000256" key="1">
    <source>
        <dbReference type="SAM" id="MobiDB-lite"/>
    </source>
</evidence>
<sequence length="164" mass="17608">MPGVPIVGPVRNQSDEGTTSPQRILSSNKTSSSKSSLQMPLQNAWAHNRREYGLESLVRGPRCAKHSLRYAESVGVEEDERGVGLEEEEQCEVARKETTLALGSQATTAGVGGRSASGGGGGGGGLFELMLMQMYCILIVVVDVLSLERAEREQRESRLGGLKF</sequence>
<dbReference type="EMBL" id="CAJVRM010000284">
    <property type="protein sequence ID" value="CAG8978863.1"/>
    <property type="molecule type" value="Genomic_DNA"/>
</dbReference>
<keyword evidence="3" id="KW-1185">Reference proteome</keyword>
<evidence type="ECO:0000313" key="3">
    <source>
        <dbReference type="Proteomes" id="UP000701801"/>
    </source>
</evidence>
<evidence type="ECO:0000313" key="2">
    <source>
        <dbReference type="EMBL" id="CAG8978863.1"/>
    </source>
</evidence>
<gene>
    <name evidence="2" type="ORF">HYALB_00008518</name>
</gene>
<proteinExistence type="predicted"/>
<comment type="caution">
    <text evidence="2">The sequence shown here is derived from an EMBL/GenBank/DDBJ whole genome shotgun (WGS) entry which is preliminary data.</text>
</comment>
<dbReference type="AlphaFoldDB" id="A0A9N9LQT0"/>